<dbReference type="AlphaFoldDB" id="E1ICF0"/>
<comment type="caution">
    <text evidence="2">The sequence shown here is derived from an EMBL/GenBank/DDBJ whole genome shotgun (WGS) entry which is preliminary data.</text>
</comment>
<keyword evidence="1" id="KW-0472">Membrane</keyword>
<evidence type="ECO:0000313" key="2">
    <source>
        <dbReference type="EMBL" id="EFO81145.1"/>
    </source>
</evidence>
<evidence type="ECO:0008006" key="4">
    <source>
        <dbReference type="Google" id="ProtNLM"/>
    </source>
</evidence>
<gene>
    <name evidence="2" type="ORF">OSCT_1001</name>
</gene>
<keyword evidence="3" id="KW-1185">Reference proteome</keyword>
<dbReference type="HOGENOM" id="CLU_145902_0_0_0"/>
<keyword evidence="1" id="KW-0812">Transmembrane</keyword>
<accession>E1ICF0</accession>
<reference evidence="2 3" key="1">
    <citation type="journal article" date="2011" name="J. Bacteriol.">
        <title>Draft genome sequence of the anoxygenic filamentous phototrophic bacterium Oscillochloris trichoides subsp. DG-6.</title>
        <authorList>
            <person name="Kuznetsov B.B."/>
            <person name="Ivanovsky R.N."/>
            <person name="Keppen O.I."/>
            <person name="Sukhacheva M.V."/>
            <person name="Bumazhkin B.K."/>
            <person name="Patutina E.O."/>
            <person name="Beletsky A.V."/>
            <person name="Mardanov A.V."/>
            <person name="Baslerov R.V."/>
            <person name="Panteleeva A.N."/>
            <person name="Kolganova T.V."/>
            <person name="Ravin N.V."/>
            <person name="Skryabin K.G."/>
        </authorList>
    </citation>
    <scope>NUCLEOTIDE SEQUENCE [LARGE SCALE GENOMIC DNA]</scope>
    <source>
        <strain evidence="2 3">DG-6</strain>
    </source>
</reference>
<organism evidence="2 3">
    <name type="scientific">Oscillochloris trichoides DG-6</name>
    <dbReference type="NCBI Taxonomy" id="765420"/>
    <lineage>
        <taxon>Bacteria</taxon>
        <taxon>Bacillati</taxon>
        <taxon>Chloroflexota</taxon>
        <taxon>Chloroflexia</taxon>
        <taxon>Chloroflexales</taxon>
        <taxon>Chloroflexineae</taxon>
        <taxon>Oscillochloridaceae</taxon>
        <taxon>Oscillochloris</taxon>
    </lineage>
</organism>
<evidence type="ECO:0000313" key="3">
    <source>
        <dbReference type="Proteomes" id="UP000054010"/>
    </source>
</evidence>
<keyword evidence="1" id="KW-1133">Transmembrane helix</keyword>
<evidence type="ECO:0000256" key="1">
    <source>
        <dbReference type="SAM" id="Phobius"/>
    </source>
</evidence>
<dbReference type="EMBL" id="ADVR01000024">
    <property type="protein sequence ID" value="EFO81145.1"/>
    <property type="molecule type" value="Genomic_DNA"/>
</dbReference>
<name>E1ICF0_9CHLR</name>
<sequence length="152" mass="16209">MLKWVGIGVGTLTALLLAFVVGAAFAPAEFRAGTRDIVIVVVSVFQLISAILMVAILFAVLFAINQLNKLAKNNVLPKVDDAMLKLNEVLDSTRSLTNNVRDSASTATQTTAFMAERVVTPIIRISSLVTGVRAAATTLARRDAPEQLGNDQ</sequence>
<proteinExistence type="predicted"/>
<dbReference type="Proteomes" id="UP000054010">
    <property type="component" value="Unassembled WGS sequence"/>
</dbReference>
<dbReference type="OrthoDB" id="161028at2"/>
<dbReference type="eggNOG" id="ENOG5033KAI">
    <property type="taxonomic scope" value="Bacteria"/>
</dbReference>
<protein>
    <recommendedName>
        <fullName evidence="4">DUF948 domain-containing protein</fullName>
    </recommendedName>
</protein>
<feature type="transmembrane region" description="Helical" evidence="1">
    <location>
        <begin position="38"/>
        <end position="64"/>
    </location>
</feature>
<dbReference type="STRING" id="765420.OSCT_1001"/>